<sequence>MIDASLHTYDAVLAVMMLPVVVGAIVSVVSSISATLGLGVGGIPSLGVLGYALFIDPPREVD</sequence>
<accession>A0A8T9ZYB1</accession>
<dbReference type="AlphaFoldDB" id="A0A8T9ZYB1"/>
<dbReference type="GeneID" id="71927675"/>
<reference evidence="2" key="1">
    <citation type="submission" date="2022-04" db="EMBL/GenBank/DDBJ databases">
        <title>Halocatena sp. nov., isolated from a salt lake.</title>
        <authorList>
            <person name="Cui H.-L."/>
        </authorList>
    </citation>
    <scope>NUCLEOTIDE SEQUENCE</scope>
    <source>
        <strain evidence="2">AD-1</strain>
    </source>
</reference>
<evidence type="ECO:0000313" key="2">
    <source>
        <dbReference type="EMBL" id="UPM41642.1"/>
    </source>
</evidence>
<dbReference type="EMBL" id="CP096019">
    <property type="protein sequence ID" value="UPM41642.1"/>
    <property type="molecule type" value="Genomic_DNA"/>
</dbReference>
<dbReference type="InterPro" id="IPR058328">
    <property type="entry name" value="DUF8015"/>
</dbReference>
<dbReference type="Pfam" id="PF26047">
    <property type="entry name" value="DUF8015"/>
    <property type="match status" value="1"/>
</dbReference>
<evidence type="ECO:0000256" key="1">
    <source>
        <dbReference type="SAM" id="Phobius"/>
    </source>
</evidence>
<protein>
    <submittedName>
        <fullName evidence="2">Uncharacterized protein</fullName>
    </submittedName>
</protein>
<feature type="transmembrane region" description="Helical" evidence="1">
    <location>
        <begin position="12"/>
        <end position="30"/>
    </location>
</feature>
<evidence type="ECO:0000313" key="3">
    <source>
        <dbReference type="Proteomes" id="UP000831768"/>
    </source>
</evidence>
<gene>
    <name evidence="2" type="ORF">MW046_06470</name>
</gene>
<keyword evidence="3" id="KW-1185">Reference proteome</keyword>
<dbReference type="Proteomes" id="UP000831768">
    <property type="component" value="Chromosome"/>
</dbReference>
<dbReference type="RefSeq" id="WP_247992322.1">
    <property type="nucleotide sequence ID" value="NZ_CP096019.1"/>
</dbReference>
<dbReference type="KEGG" id="haad:MW046_06470"/>
<proteinExistence type="predicted"/>
<organism evidence="2 3">
    <name type="scientific">Halocatena salina</name>
    <dbReference type="NCBI Taxonomy" id="2934340"/>
    <lineage>
        <taxon>Archaea</taxon>
        <taxon>Methanobacteriati</taxon>
        <taxon>Methanobacteriota</taxon>
        <taxon>Stenosarchaea group</taxon>
        <taxon>Halobacteria</taxon>
        <taxon>Halobacteriales</taxon>
        <taxon>Natronomonadaceae</taxon>
        <taxon>Halocatena</taxon>
    </lineage>
</organism>
<feature type="transmembrane region" description="Helical" evidence="1">
    <location>
        <begin position="36"/>
        <end position="55"/>
    </location>
</feature>
<keyword evidence="1" id="KW-0472">Membrane</keyword>
<keyword evidence="1" id="KW-1133">Transmembrane helix</keyword>
<keyword evidence="1" id="KW-0812">Transmembrane</keyword>
<name>A0A8T9ZYB1_9EURY</name>